<evidence type="ECO:0000259" key="1">
    <source>
        <dbReference type="PROSITE" id="PS51186"/>
    </source>
</evidence>
<dbReference type="InterPro" id="IPR000182">
    <property type="entry name" value="GNAT_dom"/>
</dbReference>
<organism evidence="2">
    <name type="scientific">Micromonospora sp. HUAS YX12</name>
    <dbReference type="NCBI Taxonomy" id="3156396"/>
    <lineage>
        <taxon>Bacteria</taxon>
        <taxon>Bacillati</taxon>
        <taxon>Actinomycetota</taxon>
        <taxon>Actinomycetes</taxon>
        <taxon>Micromonosporales</taxon>
        <taxon>Micromonosporaceae</taxon>
        <taxon>Micromonospora</taxon>
    </lineage>
</organism>
<reference evidence="2" key="1">
    <citation type="submission" date="2024-06" db="EMBL/GenBank/DDBJ databases">
        <title>Micromonospora sp. strain HUAS YX12 genome sequences.</title>
        <authorList>
            <person name="Mo P."/>
        </authorList>
    </citation>
    <scope>NUCLEOTIDE SEQUENCE</scope>
    <source>
        <strain evidence="2">HUAS YX12</strain>
    </source>
</reference>
<protein>
    <submittedName>
        <fullName evidence="2">GNAT family N-acetyltransferase</fullName>
    </submittedName>
</protein>
<proteinExistence type="predicted"/>
<dbReference type="GO" id="GO:0016747">
    <property type="term" value="F:acyltransferase activity, transferring groups other than amino-acyl groups"/>
    <property type="evidence" value="ECO:0007669"/>
    <property type="project" value="InterPro"/>
</dbReference>
<accession>A0AAU7R2A9</accession>
<dbReference type="SUPFAM" id="SSF55729">
    <property type="entry name" value="Acyl-CoA N-acyltransferases (Nat)"/>
    <property type="match status" value="1"/>
</dbReference>
<dbReference type="AlphaFoldDB" id="A0AAU7R2A9"/>
<feature type="domain" description="N-acetyltransferase" evidence="1">
    <location>
        <begin position="5"/>
        <end position="177"/>
    </location>
</feature>
<dbReference type="CDD" id="cd04301">
    <property type="entry name" value="NAT_SF"/>
    <property type="match status" value="1"/>
</dbReference>
<dbReference type="InterPro" id="IPR016181">
    <property type="entry name" value="Acyl_CoA_acyltransferase"/>
</dbReference>
<evidence type="ECO:0000313" key="2">
    <source>
        <dbReference type="EMBL" id="XBT82386.1"/>
    </source>
</evidence>
<sequence length="188" mass="21231">MVQNVRLRHYSAAEAEKVLTQLVDVYLDAHADDGPLYTAERYERQLAAHVPRPGWAAVTAWAGDELVGYIYGFPLGADTRWWDGIQGSMSSGFTDENGRRTFGVSELVVRRSWQRRGIARALHDELMGSRAEERAALLVRPDNAAAQHAYDAWGWQPVGRLRPSWDGAPLFEVRTKPIMPRLMENNRA</sequence>
<dbReference type="Pfam" id="PF00583">
    <property type="entry name" value="Acetyltransf_1"/>
    <property type="match status" value="1"/>
</dbReference>
<dbReference type="EMBL" id="CP157974">
    <property type="protein sequence ID" value="XBT82386.1"/>
    <property type="molecule type" value="Genomic_DNA"/>
</dbReference>
<dbReference type="PROSITE" id="PS51186">
    <property type="entry name" value="GNAT"/>
    <property type="match status" value="1"/>
</dbReference>
<dbReference type="RefSeq" id="WP_349878821.1">
    <property type="nucleotide sequence ID" value="NZ_CP157974.1"/>
</dbReference>
<dbReference type="Gene3D" id="3.40.630.30">
    <property type="match status" value="1"/>
</dbReference>
<name>A0AAU7R2A9_9ACTN</name>
<gene>
    <name evidence="2" type="ORF">ABIH81_02450</name>
</gene>